<dbReference type="Pfam" id="PF01694">
    <property type="entry name" value="Rhomboid"/>
    <property type="match status" value="1"/>
</dbReference>
<dbReference type="InterPro" id="IPR050925">
    <property type="entry name" value="Rhomboid_protease_S54"/>
</dbReference>
<evidence type="ECO:0000256" key="2">
    <source>
        <dbReference type="ARBA" id="ARBA00009045"/>
    </source>
</evidence>
<evidence type="ECO:0000256" key="5">
    <source>
        <dbReference type="ARBA" id="ARBA00022989"/>
    </source>
</evidence>
<feature type="transmembrane region" description="Helical" evidence="7">
    <location>
        <begin position="96"/>
        <end position="116"/>
    </location>
</feature>
<evidence type="ECO:0000256" key="7">
    <source>
        <dbReference type="SAM" id="Phobius"/>
    </source>
</evidence>
<dbReference type="AlphaFoldDB" id="A0A2W1N1V4"/>
<dbReference type="GO" id="GO:0006508">
    <property type="term" value="P:proteolysis"/>
    <property type="evidence" value="ECO:0007669"/>
    <property type="project" value="UniProtKB-KW"/>
</dbReference>
<keyword evidence="5 7" id="KW-1133">Transmembrane helix</keyword>
<comment type="subcellular location">
    <subcellularLocation>
        <location evidence="1">Membrane</location>
        <topology evidence="1">Multi-pass membrane protein</topology>
    </subcellularLocation>
</comment>
<keyword evidence="4" id="KW-0378">Hydrolase</keyword>
<dbReference type="PANTHER" id="PTHR43731">
    <property type="entry name" value="RHOMBOID PROTEASE"/>
    <property type="match status" value="1"/>
</dbReference>
<comment type="similarity">
    <text evidence="2">Belongs to the peptidase S54 family.</text>
</comment>
<keyword evidence="6 7" id="KW-0472">Membrane</keyword>
<sequence length="215" mass="24532">MYITYLIIGITIIVSLMAFERPELKGKLLFNPYDIVHHKKWYRLFTHGFIHADFMHLFFNMYVLFMFGVQGTNDANNYGFLSVEPKLIADFGMKGYFYYLLLFVGGLAFSSLYSLFKHQDNPNYNALGASGAVSAIVFAFIIMNPAAELGIIFIPGIYLPAYIFGPLLLLAEYYLGKKGKTNIAHDAHISGAIFGLIFIALVNYQYYVEFFKHIF</sequence>
<protein>
    <submittedName>
        <fullName evidence="9">Rhomboid family intramembrane serine protease</fullName>
    </submittedName>
</protein>
<dbReference type="EMBL" id="QKSB01000001">
    <property type="protein sequence ID" value="PZE18609.1"/>
    <property type="molecule type" value="Genomic_DNA"/>
</dbReference>
<evidence type="ECO:0000256" key="6">
    <source>
        <dbReference type="ARBA" id="ARBA00023136"/>
    </source>
</evidence>
<evidence type="ECO:0000313" key="9">
    <source>
        <dbReference type="EMBL" id="PZE18609.1"/>
    </source>
</evidence>
<dbReference type="OrthoDB" id="9813074at2"/>
<feature type="transmembrane region" description="Helical" evidence="7">
    <location>
        <begin position="6"/>
        <end position="24"/>
    </location>
</feature>
<gene>
    <name evidence="9" type="ORF">DNU06_01905</name>
</gene>
<evidence type="ECO:0000259" key="8">
    <source>
        <dbReference type="Pfam" id="PF01694"/>
    </source>
</evidence>
<evidence type="ECO:0000256" key="4">
    <source>
        <dbReference type="ARBA" id="ARBA00022801"/>
    </source>
</evidence>
<name>A0A2W1N1V4_9FLAO</name>
<keyword evidence="10" id="KW-1185">Reference proteome</keyword>
<proteinExistence type="inferred from homology"/>
<dbReference type="SUPFAM" id="SSF144091">
    <property type="entry name" value="Rhomboid-like"/>
    <property type="match status" value="1"/>
</dbReference>
<reference evidence="9 10" key="1">
    <citation type="submission" date="2018-06" db="EMBL/GenBank/DDBJ databases">
        <title>The draft genome sequence of Crocinitomix sp. SM1701.</title>
        <authorList>
            <person name="Zhang X."/>
        </authorList>
    </citation>
    <scope>NUCLEOTIDE SEQUENCE [LARGE SCALE GENOMIC DNA]</scope>
    <source>
        <strain evidence="9 10">SM1701</strain>
    </source>
</reference>
<evidence type="ECO:0000256" key="1">
    <source>
        <dbReference type="ARBA" id="ARBA00004141"/>
    </source>
</evidence>
<dbReference type="GO" id="GO:0016020">
    <property type="term" value="C:membrane"/>
    <property type="evidence" value="ECO:0007669"/>
    <property type="project" value="UniProtKB-SubCell"/>
</dbReference>
<dbReference type="Proteomes" id="UP000249248">
    <property type="component" value="Unassembled WGS sequence"/>
</dbReference>
<evidence type="ECO:0000313" key="10">
    <source>
        <dbReference type="Proteomes" id="UP000249248"/>
    </source>
</evidence>
<dbReference type="Gene3D" id="1.20.1540.10">
    <property type="entry name" value="Rhomboid-like"/>
    <property type="match status" value="1"/>
</dbReference>
<feature type="domain" description="Peptidase S54 rhomboid" evidence="8">
    <location>
        <begin position="39"/>
        <end position="202"/>
    </location>
</feature>
<keyword evidence="3 7" id="KW-0812">Transmembrane</keyword>
<comment type="caution">
    <text evidence="9">The sequence shown here is derived from an EMBL/GenBank/DDBJ whole genome shotgun (WGS) entry which is preliminary data.</text>
</comment>
<keyword evidence="9" id="KW-0645">Protease</keyword>
<dbReference type="RefSeq" id="WP_111061510.1">
    <property type="nucleotide sequence ID" value="NZ_JBHUCU010000007.1"/>
</dbReference>
<accession>A0A2W1N1V4</accession>
<organism evidence="9 10">
    <name type="scientific">Putridiphycobacter roseus</name>
    <dbReference type="NCBI Taxonomy" id="2219161"/>
    <lineage>
        <taxon>Bacteria</taxon>
        <taxon>Pseudomonadati</taxon>
        <taxon>Bacteroidota</taxon>
        <taxon>Flavobacteriia</taxon>
        <taxon>Flavobacteriales</taxon>
        <taxon>Crocinitomicaceae</taxon>
        <taxon>Putridiphycobacter</taxon>
    </lineage>
</organism>
<dbReference type="GO" id="GO:0004252">
    <property type="term" value="F:serine-type endopeptidase activity"/>
    <property type="evidence" value="ECO:0007669"/>
    <property type="project" value="InterPro"/>
</dbReference>
<feature type="transmembrane region" description="Helical" evidence="7">
    <location>
        <begin position="44"/>
        <end position="67"/>
    </location>
</feature>
<dbReference type="PANTHER" id="PTHR43731:SF14">
    <property type="entry name" value="PRESENILIN-ASSOCIATED RHOMBOID-LIKE PROTEIN, MITOCHONDRIAL"/>
    <property type="match status" value="1"/>
</dbReference>
<feature type="transmembrane region" description="Helical" evidence="7">
    <location>
        <begin position="123"/>
        <end position="143"/>
    </location>
</feature>
<feature type="transmembrane region" description="Helical" evidence="7">
    <location>
        <begin position="187"/>
        <end position="207"/>
    </location>
</feature>
<feature type="transmembrane region" description="Helical" evidence="7">
    <location>
        <begin position="149"/>
        <end position="175"/>
    </location>
</feature>
<dbReference type="InterPro" id="IPR022764">
    <property type="entry name" value="Peptidase_S54_rhomboid_dom"/>
</dbReference>
<dbReference type="InterPro" id="IPR035952">
    <property type="entry name" value="Rhomboid-like_sf"/>
</dbReference>
<evidence type="ECO:0000256" key="3">
    <source>
        <dbReference type="ARBA" id="ARBA00022692"/>
    </source>
</evidence>